<gene>
    <name evidence="1" type="ORF">JOF43_000065</name>
</gene>
<name>A0ABS4WVW6_9MICO</name>
<dbReference type="RefSeq" id="WP_209897741.1">
    <property type="nucleotide sequence ID" value="NZ_BAAAJW010000016.1"/>
</dbReference>
<organism evidence="1 2">
    <name type="scientific">Brachybacterium sacelli</name>
    <dbReference type="NCBI Taxonomy" id="173364"/>
    <lineage>
        <taxon>Bacteria</taxon>
        <taxon>Bacillati</taxon>
        <taxon>Actinomycetota</taxon>
        <taxon>Actinomycetes</taxon>
        <taxon>Micrococcales</taxon>
        <taxon>Dermabacteraceae</taxon>
        <taxon>Brachybacterium</taxon>
    </lineage>
</organism>
<sequence length="282" mass="28422">MAGFYGADTEQLRGFGDLLETQNGRLSELASQLASQVNSVEWVGSDADDFRSEFSGRVSGLFDTADGLLRQRRGEVEEHAEQQDEASDPSDGGVLDAIGDAVGDVIDGAVGVATAVGQGIWDVLNHPLTAGVLEGLGHLGTALSDIKGLGFLGSLGKVFAPISIVTGVNQALNPSHEGWRGVGDRIAGGLSVVAGVAAFIPGGQLVAGIAGGAAALWNAGNWVYDNWDGITSTVSDAYDATTGAIGDAAEATGEAIGDAAEATGDFVGDVAEGVGDFVGGLF</sequence>
<keyword evidence="2" id="KW-1185">Reference proteome</keyword>
<comment type="caution">
    <text evidence="1">The sequence shown here is derived from an EMBL/GenBank/DDBJ whole genome shotgun (WGS) entry which is preliminary data.</text>
</comment>
<dbReference type="EMBL" id="JAGIOD010000001">
    <property type="protein sequence ID" value="MBP2380108.1"/>
    <property type="molecule type" value="Genomic_DNA"/>
</dbReference>
<proteinExistence type="predicted"/>
<protein>
    <submittedName>
        <fullName evidence="1">Phage-related minor tail protein</fullName>
    </submittedName>
</protein>
<evidence type="ECO:0000313" key="1">
    <source>
        <dbReference type="EMBL" id="MBP2380108.1"/>
    </source>
</evidence>
<accession>A0ABS4WVW6</accession>
<dbReference type="Proteomes" id="UP001519290">
    <property type="component" value="Unassembled WGS sequence"/>
</dbReference>
<evidence type="ECO:0000313" key="2">
    <source>
        <dbReference type="Proteomes" id="UP001519290"/>
    </source>
</evidence>
<reference evidence="1 2" key="1">
    <citation type="submission" date="2021-03" db="EMBL/GenBank/DDBJ databases">
        <title>Sequencing the genomes of 1000 actinobacteria strains.</title>
        <authorList>
            <person name="Klenk H.-P."/>
        </authorList>
    </citation>
    <scope>NUCLEOTIDE SEQUENCE [LARGE SCALE GENOMIC DNA]</scope>
    <source>
        <strain evidence="1 2">DSM 14566</strain>
    </source>
</reference>